<accession>A0A368XHW0</accession>
<reference evidence="11 12" key="1">
    <citation type="submission" date="2018-07" db="EMBL/GenBank/DDBJ databases">
        <title>Genomic Encyclopedia of Type Strains, Phase IV (KMG-IV): sequencing the most valuable type-strain genomes for metagenomic binning, comparative biology and taxonomic classification.</title>
        <authorList>
            <person name="Goeker M."/>
        </authorList>
    </citation>
    <scope>NUCLEOTIDE SEQUENCE [LARGE SCALE GENOMIC DNA]</scope>
    <source>
        <strain evidence="11 12">DSM 21634</strain>
    </source>
</reference>
<gene>
    <name evidence="11" type="ORF">DES41_109314</name>
</gene>
<dbReference type="Proteomes" id="UP000252884">
    <property type="component" value="Unassembled WGS sequence"/>
</dbReference>
<keyword evidence="5" id="KW-0805">Transcription regulation</keyword>
<dbReference type="NCBIfam" id="TIGR03824">
    <property type="entry name" value="FlgM_jcvi"/>
    <property type="match status" value="1"/>
</dbReference>
<sequence length="110" mass="11245">MKIGQTPDPNPGITPAKRPGPETEAAAQAKAAAVRTPAATPGASVSVSTLGKTLEATRRADAGDIDQAKVDEIKAAIADGSYQISPEAIADKMLANAQEMLQPKRGASNH</sequence>
<evidence type="ECO:0000256" key="4">
    <source>
        <dbReference type="ARBA" id="ARBA00022795"/>
    </source>
</evidence>
<evidence type="ECO:0000256" key="2">
    <source>
        <dbReference type="ARBA" id="ARBA00017823"/>
    </source>
</evidence>
<evidence type="ECO:0000256" key="3">
    <source>
        <dbReference type="ARBA" id="ARBA00022491"/>
    </source>
</evidence>
<keyword evidence="6" id="KW-0804">Transcription</keyword>
<evidence type="ECO:0000256" key="7">
    <source>
        <dbReference type="ARBA" id="ARBA00024739"/>
    </source>
</evidence>
<dbReference type="InterPro" id="IPR007412">
    <property type="entry name" value="FlgM"/>
</dbReference>
<name>A0A368XHW0_9BURK</name>
<proteinExistence type="inferred from homology"/>
<feature type="compositionally biased region" description="Low complexity" evidence="9">
    <location>
        <begin position="22"/>
        <end position="43"/>
    </location>
</feature>
<dbReference type="Pfam" id="PF04316">
    <property type="entry name" value="FlgM"/>
    <property type="match status" value="1"/>
</dbReference>
<evidence type="ECO:0000256" key="8">
    <source>
        <dbReference type="ARBA" id="ARBA00030117"/>
    </source>
</evidence>
<dbReference type="InterPro" id="IPR031316">
    <property type="entry name" value="FlgM_C"/>
</dbReference>
<comment type="caution">
    <text evidence="11">The sequence shown here is derived from an EMBL/GenBank/DDBJ whole genome shotgun (WGS) entry which is preliminary data.</text>
</comment>
<dbReference type="GO" id="GO:0044781">
    <property type="term" value="P:bacterial-type flagellum organization"/>
    <property type="evidence" value="ECO:0007669"/>
    <property type="project" value="UniProtKB-KW"/>
</dbReference>
<dbReference type="EMBL" id="QPJK01000009">
    <property type="protein sequence ID" value="RCW67591.1"/>
    <property type="molecule type" value="Genomic_DNA"/>
</dbReference>
<evidence type="ECO:0000259" key="10">
    <source>
        <dbReference type="Pfam" id="PF04316"/>
    </source>
</evidence>
<feature type="domain" description="Anti-sigma-28 factor FlgM C-terminal" evidence="10">
    <location>
        <begin position="44"/>
        <end position="94"/>
    </location>
</feature>
<evidence type="ECO:0000313" key="11">
    <source>
        <dbReference type="EMBL" id="RCW67591.1"/>
    </source>
</evidence>
<comment type="function">
    <text evidence="7">Responsible for the coupling of flagellin expression to flagellar assembly by preventing expression of the flagellin genes when a component of the middle class of proteins is defective. It negatively regulates flagellar genes by inhibiting the activity of FliA by directly binding to FliA.</text>
</comment>
<dbReference type="AlphaFoldDB" id="A0A368XHW0"/>
<organism evidence="11 12">
    <name type="scientific">Pseudorhodoferax soli</name>
    <dbReference type="NCBI Taxonomy" id="545864"/>
    <lineage>
        <taxon>Bacteria</taxon>
        <taxon>Pseudomonadati</taxon>
        <taxon>Pseudomonadota</taxon>
        <taxon>Betaproteobacteria</taxon>
        <taxon>Burkholderiales</taxon>
        <taxon>Comamonadaceae</taxon>
    </lineage>
</organism>
<evidence type="ECO:0000256" key="1">
    <source>
        <dbReference type="ARBA" id="ARBA00005322"/>
    </source>
</evidence>
<evidence type="ECO:0000256" key="6">
    <source>
        <dbReference type="ARBA" id="ARBA00023163"/>
    </source>
</evidence>
<evidence type="ECO:0000256" key="5">
    <source>
        <dbReference type="ARBA" id="ARBA00023015"/>
    </source>
</evidence>
<dbReference type="RefSeq" id="WP_170168313.1">
    <property type="nucleotide sequence ID" value="NZ_QPJK01000009.1"/>
</dbReference>
<protein>
    <recommendedName>
        <fullName evidence="2">Negative regulator of flagellin synthesis</fullName>
    </recommendedName>
    <alternativeName>
        <fullName evidence="8">Anti-sigma-28 factor</fullName>
    </alternativeName>
</protein>
<evidence type="ECO:0000313" key="12">
    <source>
        <dbReference type="Proteomes" id="UP000252884"/>
    </source>
</evidence>
<evidence type="ECO:0000256" key="9">
    <source>
        <dbReference type="SAM" id="MobiDB-lite"/>
    </source>
</evidence>
<feature type="region of interest" description="Disordered" evidence="9">
    <location>
        <begin position="1"/>
        <end position="48"/>
    </location>
</feature>
<dbReference type="SUPFAM" id="SSF101498">
    <property type="entry name" value="Anti-sigma factor FlgM"/>
    <property type="match status" value="1"/>
</dbReference>
<dbReference type="InterPro" id="IPR035890">
    <property type="entry name" value="Anti-sigma-28_factor_FlgM_sf"/>
</dbReference>
<dbReference type="GO" id="GO:0045892">
    <property type="term" value="P:negative regulation of DNA-templated transcription"/>
    <property type="evidence" value="ECO:0007669"/>
    <property type="project" value="InterPro"/>
</dbReference>
<comment type="similarity">
    <text evidence="1">Belongs to the FlgM family.</text>
</comment>
<keyword evidence="12" id="KW-1185">Reference proteome</keyword>
<keyword evidence="4" id="KW-1005">Bacterial flagellum biogenesis</keyword>
<keyword evidence="3" id="KW-0678">Repressor</keyword>